<sequence length="188" mass="21873">METIVTSIEQEMAVWANHPIATRKSKKDWLLQLQREANHIANGFIKKIIWDQEGGYPEHAWGYVQYTVRPYVPGYGCDGTTDENIHLIASVLAERSGIDYVAAYRKAYKDDPDWSVADWHARLRANTTLLQETLIPETHTLKDWILALGDLSEINNHCLVDELRKQLEPTLPKIDLWYERYQSIRHEN</sequence>
<gene>
    <name evidence="1" type="ORF">BAE27_05945</name>
    <name evidence="2" type="ORF">BAE30_13005</name>
</gene>
<dbReference type="RefSeq" id="WP_070113833.1">
    <property type="nucleotide sequence ID" value="NZ_LZYE01000144.1"/>
</dbReference>
<protein>
    <submittedName>
        <fullName evidence="1">Uncharacterized protein</fullName>
    </submittedName>
</protein>
<proteinExistence type="predicted"/>
<dbReference type="AlphaFoldDB" id="A0A1E7YNF1"/>
<reference evidence="3 4" key="1">
    <citation type="submission" date="2016-06" db="EMBL/GenBank/DDBJ databases">
        <title>Gene turnover analysis identifies the evolutionary adaptation of the extremophile Acidithiobacillus caldus.</title>
        <authorList>
            <person name="Zhang X."/>
        </authorList>
    </citation>
    <scope>NUCLEOTIDE SEQUENCE [LARGE SCALE GENOMIC DNA]</scope>
    <source>
        <strain evidence="1 3">DX</strain>
        <strain evidence="2 4">S1</strain>
    </source>
</reference>
<evidence type="ECO:0000313" key="3">
    <source>
        <dbReference type="Proteomes" id="UP000175616"/>
    </source>
</evidence>
<name>A0A1E7YNF1_9PROT</name>
<dbReference type="Proteomes" id="UP000175707">
    <property type="component" value="Unassembled WGS sequence"/>
</dbReference>
<evidence type="ECO:0000313" key="4">
    <source>
        <dbReference type="Proteomes" id="UP000175707"/>
    </source>
</evidence>
<dbReference type="Proteomes" id="UP000175616">
    <property type="component" value="Unassembled WGS sequence"/>
</dbReference>
<accession>A0A1E7YNF1</accession>
<comment type="caution">
    <text evidence="1">The sequence shown here is derived from an EMBL/GenBank/DDBJ whole genome shotgun (WGS) entry which is preliminary data.</text>
</comment>
<organism evidence="1 3">
    <name type="scientific">Acidithiobacillus caldus</name>
    <dbReference type="NCBI Taxonomy" id="33059"/>
    <lineage>
        <taxon>Bacteria</taxon>
        <taxon>Pseudomonadati</taxon>
        <taxon>Pseudomonadota</taxon>
        <taxon>Acidithiobacillia</taxon>
        <taxon>Acidithiobacillales</taxon>
        <taxon>Acidithiobacillaceae</taxon>
        <taxon>Acidithiobacillus</taxon>
    </lineage>
</organism>
<evidence type="ECO:0000313" key="2">
    <source>
        <dbReference type="EMBL" id="OFC50181.1"/>
    </source>
</evidence>
<evidence type="ECO:0000313" key="1">
    <source>
        <dbReference type="EMBL" id="OFC36608.1"/>
    </source>
</evidence>
<dbReference type="EMBL" id="LZYH01000850">
    <property type="protein sequence ID" value="OFC50181.1"/>
    <property type="molecule type" value="Genomic_DNA"/>
</dbReference>
<dbReference type="EMBL" id="LZYE01000144">
    <property type="protein sequence ID" value="OFC36608.1"/>
    <property type="molecule type" value="Genomic_DNA"/>
</dbReference>